<feature type="region of interest" description="Disordered" evidence="1">
    <location>
        <begin position="37"/>
        <end position="67"/>
    </location>
</feature>
<dbReference type="EMBL" id="BKCJ011839324">
    <property type="protein sequence ID" value="GFD57286.1"/>
    <property type="molecule type" value="Genomic_DNA"/>
</dbReference>
<name>A0A699XHF5_TANCI</name>
<sequence length="89" mass="9227">RRLWSGAAVVVHSGRGLCLHPGVGPGHAMVDGLQRGGRRVRDGNRTAGPGTCAGTARAPSRATKRRLAHGNGRLRAVSGSRGVRVFVPV</sequence>
<gene>
    <name evidence="2" type="ORF">Tci_929255</name>
</gene>
<reference evidence="2" key="1">
    <citation type="journal article" date="2019" name="Sci. Rep.">
        <title>Draft genome of Tanacetum cinerariifolium, the natural source of mosquito coil.</title>
        <authorList>
            <person name="Yamashiro T."/>
            <person name="Shiraishi A."/>
            <person name="Satake H."/>
            <person name="Nakayama K."/>
        </authorList>
    </citation>
    <scope>NUCLEOTIDE SEQUENCE</scope>
</reference>
<protein>
    <submittedName>
        <fullName evidence="2">Uncharacterized protein</fullName>
    </submittedName>
</protein>
<feature type="non-terminal residue" evidence="2">
    <location>
        <position position="89"/>
    </location>
</feature>
<dbReference type="AlphaFoldDB" id="A0A699XHF5"/>
<organism evidence="2">
    <name type="scientific">Tanacetum cinerariifolium</name>
    <name type="common">Dalmatian daisy</name>
    <name type="synonym">Chrysanthemum cinerariifolium</name>
    <dbReference type="NCBI Taxonomy" id="118510"/>
    <lineage>
        <taxon>Eukaryota</taxon>
        <taxon>Viridiplantae</taxon>
        <taxon>Streptophyta</taxon>
        <taxon>Embryophyta</taxon>
        <taxon>Tracheophyta</taxon>
        <taxon>Spermatophyta</taxon>
        <taxon>Magnoliopsida</taxon>
        <taxon>eudicotyledons</taxon>
        <taxon>Gunneridae</taxon>
        <taxon>Pentapetalae</taxon>
        <taxon>asterids</taxon>
        <taxon>campanulids</taxon>
        <taxon>Asterales</taxon>
        <taxon>Asteraceae</taxon>
        <taxon>Asteroideae</taxon>
        <taxon>Anthemideae</taxon>
        <taxon>Anthemidinae</taxon>
        <taxon>Tanacetum</taxon>
    </lineage>
</organism>
<proteinExistence type="predicted"/>
<accession>A0A699XHF5</accession>
<comment type="caution">
    <text evidence="2">The sequence shown here is derived from an EMBL/GenBank/DDBJ whole genome shotgun (WGS) entry which is preliminary data.</text>
</comment>
<evidence type="ECO:0000313" key="2">
    <source>
        <dbReference type="EMBL" id="GFD57286.1"/>
    </source>
</evidence>
<feature type="non-terminal residue" evidence="2">
    <location>
        <position position="1"/>
    </location>
</feature>
<evidence type="ECO:0000256" key="1">
    <source>
        <dbReference type="SAM" id="MobiDB-lite"/>
    </source>
</evidence>